<organism evidence="1 2">
    <name type="scientific">Paenibacillus ginsengarvi</name>
    <dbReference type="NCBI Taxonomy" id="400777"/>
    <lineage>
        <taxon>Bacteria</taxon>
        <taxon>Bacillati</taxon>
        <taxon>Bacillota</taxon>
        <taxon>Bacilli</taxon>
        <taxon>Bacillales</taxon>
        <taxon>Paenibacillaceae</taxon>
        <taxon>Paenibacillus</taxon>
    </lineage>
</organism>
<evidence type="ECO:0000313" key="2">
    <source>
        <dbReference type="Proteomes" id="UP000282311"/>
    </source>
</evidence>
<keyword evidence="1" id="KW-0328">Glycosyltransferase</keyword>
<name>A0A3B0BRG0_9BACL</name>
<evidence type="ECO:0000313" key="1">
    <source>
        <dbReference type="EMBL" id="RKN75905.1"/>
    </source>
</evidence>
<gene>
    <name evidence="1" type="ORF">D7M11_25715</name>
</gene>
<protein>
    <submittedName>
        <fullName evidence="1">Alpha-1,2-fucosyltransferase</fullName>
    </submittedName>
</protein>
<reference evidence="1 2" key="1">
    <citation type="journal article" date="2007" name="Int. J. Syst. Evol. Microbiol.">
        <title>Paenibacillus ginsengarvi sp. nov., isolated from soil from ginseng cultivation.</title>
        <authorList>
            <person name="Yoon M.H."/>
            <person name="Ten L.N."/>
            <person name="Im W.T."/>
        </authorList>
    </citation>
    <scope>NUCLEOTIDE SEQUENCE [LARGE SCALE GENOMIC DNA]</scope>
    <source>
        <strain evidence="1 2">KCTC 13059</strain>
    </source>
</reference>
<keyword evidence="1" id="KW-0808">Transferase</keyword>
<keyword evidence="2" id="KW-1185">Reference proteome</keyword>
<dbReference type="Gene3D" id="3.40.50.11350">
    <property type="match status" value="1"/>
</dbReference>
<dbReference type="EMBL" id="RBAH01000022">
    <property type="protein sequence ID" value="RKN75905.1"/>
    <property type="molecule type" value="Genomic_DNA"/>
</dbReference>
<comment type="caution">
    <text evidence="1">The sequence shown here is derived from an EMBL/GenBank/DDBJ whole genome shotgun (WGS) entry which is preliminary data.</text>
</comment>
<proteinExistence type="predicted"/>
<sequence length="281" mass="33101">MHQDSGRPGISMSTLGRYGRFGNQIIQYAFLQIYAKRFGLNVQTSSWIGRDLFGHRDELVNRKYPRIQETQIKNKQKLLTDPHPRLINVDIQGYFQFHTRYYAPYRADFHSLFEPVPDVAVLMEKGLRRLRAVGKTVIGLHLRRGDFRTRQVDEADKKIYFIPPNEWYIQWLKSIWPYSVKPVLYIASDELESVLPEFSEFSPITYRDLFDPYPMADYYPDHYVLSRCDMLGICSSTFSYTASMLNKRASIFLRPDQERGKLVPYDPWNSPINPWLHLMGL</sequence>
<dbReference type="GO" id="GO:0016757">
    <property type="term" value="F:glycosyltransferase activity"/>
    <property type="evidence" value="ECO:0007669"/>
    <property type="project" value="UniProtKB-KW"/>
</dbReference>
<dbReference type="CDD" id="cd11301">
    <property type="entry name" value="Fut1_Fut2_like"/>
    <property type="match status" value="1"/>
</dbReference>
<dbReference type="AlphaFoldDB" id="A0A3B0BRG0"/>
<accession>A0A3B0BRG0</accession>
<dbReference type="Proteomes" id="UP000282311">
    <property type="component" value="Unassembled WGS sequence"/>
</dbReference>